<evidence type="ECO:0000313" key="5">
    <source>
        <dbReference type="Proteomes" id="UP001208692"/>
    </source>
</evidence>
<feature type="transmembrane region" description="Helical" evidence="1">
    <location>
        <begin position="21"/>
        <end position="44"/>
    </location>
</feature>
<dbReference type="Proteomes" id="UP001207736">
    <property type="component" value="Unassembled WGS sequence"/>
</dbReference>
<dbReference type="RefSeq" id="WP_264846371.1">
    <property type="nucleotide sequence ID" value="NZ_BPMA01000021.1"/>
</dbReference>
<keyword evidence="5" id="KW-1185">Reference proteome</keyword>
<dbReference type="Proteomes" id="UP001208692">
    <property type="component" value="Unassembled WGS sequence"/>
</dbReference>
<evidence type="ECO:0000256" key="1">
    <source>
        <dbReference type="SAM" id="Phobius"/>
    </source>
</evidence>
<feature type="transmembrane region" description="Helical" evidence="1">
    <location>
        <begin position="226"/>
        <end position="246"/>
    </location>
</feature>
<evidence type="ECO:0000313" key="3">
    <source>
        <dbReference type="EMBL" id="GJM52120.1"/>
    </source>
</evidence>
<dbReference type="EMBL" id="BQKA01000028">
    <property type="protein sequence ID" value="GJM50516.1"/>
    <property type="molecule type" value="Genomic_DNA"/>
</dbReference>
<comment type="caution">
    <text evidence="2">The sequence shown here is derived from an EMBL/GenBank/DDBJ whole genome shotgun (WGS) entry which is preliminary data.</text>
</comment>
<evidence type="ECO:0000313" key="2">
    <source>
        <dbReference type="EMBL" id="GJM50516.1"/>
    </source>
</evidence>
<sequence length="522" mass="60437">MNLSEIKQIILQESLREKRIIIRNGILVLMLVVILGFLIIQFALPFITQYIKNAISEVNDNKSFGTYFKIIFVVIALLSIYYQLIKLLPVFNRQKNINKVFSLIKSGKKCNIINETTIYLTIIPLYRIKLKLDPITFLEVTIGKNNFQLPINKILSPDIKRGLSNANSTHYQSIMSELYNKNEIEKSSEIITTKLKPLSEFKQFAEKEFSQELSSMEKNRSKGKSMLYVQSVVIFIFLSSMIYFFFTNKIQITYSQDIFILTGYVVAFSVLIGLVSYIYAKKNMAGTIDFTQFKNIIFNRLVQYINPSFEYIEKSHIGLTEFLDSGLFKTKNYTINGADQIIGKYNGVPFQSCNLAVTFRPNFRDEKQADDTIFYGNYFVARFPKKFEGSVLIYSKKDFLSDIKDNEIGSYLNISDTKIRLEDPDFQKQFEVYCHNQIVARYVLTPSFIELIKKINIQNKGNIYISISQNNIVIATNKRNASMYGNTTYKIFSTKIDLELLNNIYQELIGQLQMIDTLKLLT</sequence>
<organism evidence="2 4">
    <name type="scientific">Capnocytophaga catalasegens</name>
    <dbReference type="NCBI Taxonomy" id="1004260"/>
    <lineage>
        <taxon>Bacteria</taxon>
        <taxon>Pseudomonadati</taxon>
        <taxon>Bacteroidota</taxon>
        <taxon>Flavobacteriia</taxon>
        <taxon>Flavobacteriales</taxon>
        <taxon>Flavobacteriaceae</taxon>
        <taxon>Capnocytophaga</taxon>
    </lineage>
</organism>
<keyword evidence="1" id="KW-0472">Membrane</keyword>
<dbReference type="EMBL" id="BQKB01000009">
    <property type="protein sequence ID" value="GJM52120.1"/>
    <property type="molecule type" value="Genomic_DNA"/>
</dbReference>
<protein>
    <recommendedName>
        <fullName evidence="6">DUF3137 domain-containing protein</fullName>
    </recommendedName>
</protein>
<name>A0AAV5AT97_9FLAO</name>
<dbReference type="AlphaFoldDB" id="A0AAV5AT97"/>
<proteinExistence type="predicted"/>
<keyword evidence="1" id="KW-0812">Transmembrane</keyword>
<feature type="transmembrane region" description="Helical" evidence="1">
    <location>
        <begin position="258"/>
        <end position="280"/>
    </location>
</feature>
<accession>A0AAV5AT97</accession>
<reference evidence="2 5" key="1">
    <citation type="submission" date="2021-11" db="EMBL/GenBank/DDBJ databases">
        <title>Draft genome sequence of Capnocytophaga sp. strain KC07075 isolated from cat oral cavity.</title>
        <authorList>
            <person name="Suzuki M."/>
            <person name="Imaoka K."/>
            <person name="Kimura M."/>
            <person name="Morikawa S."/>
            <person name="Maeda K."/>
        </authorList>
    </citation>
    <scope>NUCLEOTIDE SEQUENCE</scope>
    <source>
        <strain evidence="2">KC07075</strain>
        <strain evidence="3 5">KC07079</strain>
    </source>
</reference>
<dbReference type="Pfam" id="PF11335">
    <property type="entry name" value="DUF3137"/>
    <property type="match status" value="1"/>
</dbReference>
<gene>
    <name evidence="2" type="ORF">RCZ15_14890</name>
    <name evidence="3" type="ORF">RCZ16_04380</name>
</gene>
<feature type="transmembrane region" description="Helical" evidence="1">
    <location>
        <begin position="64"/>
        <end position="85"/>
    </location>
</feature>
<dbReference type="InterPro" id="IPR021484">
    <property type="entry name" value="DUF3137"/>
</dbReference>
<keyword evidence="1" id="KW-1133">Transmembrane helix</keyword>
<evidence type="ECO:0008006" key="6">
    <source>
        <dbReference type="Google" id="ProtNLM"/>
    </source>
</evidence>
<evidence type="ECO:0000313" key="4">
    <source>
        <dbReference type="Proteomes" id="UP001207736"/>
    </source>
</evidence>